<evidence type="ECO:0000313" key="3">
    <source>
        <dbReference type="Proteomes" id="UP000663879"/>
    </source>
</evidence>
<proteinExistence type="predicted"/>
<dbReference type="Proteomes" id="UP000663879">
    <property type="component" value="Unassembled WGS sequence"/>
</dbReference>
<keyword evidence="3" id="KW-1185">Reference proteome</keyword>
<protein>
    <recommendedName>
        <fullName evidence="4">VWFA domain-containing protein</fullName>
    </recommendedName>
</protein>
<gene>
    <name evidence="2" type="ORF">OXX778_LOCUS10018</name>
</gene>
<dbReference type="AlphaFoldDB" id="A0A813XTD9"/>
<reference evidence="2" key="1">
    <citation type="submission" date="2021-02" db="EMBL/GenBank/DDBJ databases">
        <authorList>
            <person name="Nowell W R."/>
        </authorList>
    </citation>
    <scope>NUCLEOTIDE SEQUENCE</scope>
    <source>
        <strain evidence="2">Ploen Becks lab</strain>
    </source>
</reference>
<dbReference type="EMBL" id="CAJNOC010001536">
    <property type="protein sequence ID" value="CAF0872737.1"/>
    <property type="molecule type" value="Genomic_DNA"/>
</dbReference>
<evidence type="ECO:0008006" key="4">
    <source>
        <dbReference type="Google" id="ProtNLM"/>
    </source>
</evidence>
<evidence type="ECO:0000313" key="2">
    <source>
        <dbReference type="EMBL" id="CAF0872737.1"/>
    </source>
</evidence>
<dbReference type="SUPFAM" id="SSF53300">
    <property type="entry name" value="vWA-like"/>
    <property type="match status" value="1"/>
</dbReference>
<sequence>MRGCGTSFINALDRFKEVLEEINCEKCVPIVFFLSDGNGESQNIVLDKCQDLRNEFMNYEIIFFTVGFTSSTDSSILEEMSKTFNKGSSILKICDEMCKLYYNANTIIDLERSFTMYEKFFELQKDLISFKQNMLRGHIHYLKEQHDKDKTVFDTIFNDNQTFYQNQLNQAKQRANDLGDLNLTFNQKVADLNEEIVKINEAYGILNEEKAKMKNEKLKLLNNKQTNDSKYELIRADFAKQNEQINQMIKNENDEFDKMIESQRTNIEANLNEIYNYLSWLSVQINDDFKRFYRNFQIDYFGYEKNRSFVFSKSMDFVNFFTNVYDELKEQNQYIAE</sequence>
<keyword evidence="1" id="KW-0175">Coiled coil</keyword>
<evidence type="ECO:0000256" key="1">
    <source>
        <dbReference type="SAM" id="Coils"/>
    </source>
</evidence>
<organism evidence="2 3">
    <name type="scientific">Brachionus calyciflorus</name>
    <dbReference type="NCBI Taxonomy" id="104777"/>
    <lineage>
        <taxon>Eukaryota</taxon>
        <taxon>Metazoa</taxon>
        <taxon>Spiralia</taxon>
        <taxon>Gnathifera</taxon>
        <taxon>Rotifera</taxon>
        <taxon>Eurotatoria</taxon>
        <taxon>Monogononta</taxon>
        <taxon>Pseudotrocha</taxon>
        <taxon>Ploima</taxon>
        <taxon>Brachionidae</taxon>
        <taxon>Brachionus</taxon>
    </lineage>
</organism>
<name>A0A813XTD9_9BILA</name>
<feature type="coiled-coil region" evidence="1">
    <location>
        <begin position="189"/>
        <end position="255"/>
    </location>
</feature>
<comment type="caution">
    <text evidence="2">The sequence shown here is derived from an EMBL/GenBank/DDBJ whole genome shotgun (WGS) entry which is preliminary data.</text>
</comment>
<accession>A0A813XTD9</accession>
<dbReference type="InterPro" id="IPR036465">
    <property type="entry name" value="vWFA_dom_sf"/>
</dbReference>